<dbReference type="InterPro" id="IPR012340">
    <property type="entry name" value="NA-bd_OB-fold"/>
</dbReference>
<dbReference type="SMART" id="SM00955">
    <property type="entry name" value="RNB"/>
    <property type="match status" value="1"/>
</dbReference>
<dbReference type="Pfam" id="PF00773">
    <property type="entry name" value="RNB"/>
    <property type="match status" value="1"/>
</dbReference>
<reference evidence="2 3" key="1">
    <citation type="journal article" date="2008" name="Int. J. Syst. Evol. Microbiol.">
        <title>Leifsonia pindariensis sp. nov., isolated from the Pindari glacier of the Indian Himalayas, and emended description of the genus Leifsonia.</title>
        <authorList>
            <person name="Reddy G.S."/>
            <person name="Prabagaran S.R."/>
            <person name="Shivaji S."/>
        </authorList>
    </citation>
    <scope>NUCLEOTIDE SEQUENCE [LARGE SCALE GENOMIC DNA]</scope>
    <source>
        <strain evidence="2 3">PON 10</strain>
    </source>
</reference>
<proteinExistence type="predicted"/>
<dbReference type="RefSeq" id="WP_104475202.1">
    <property type="nucleotide sequence ID" value="NZ_MPZN01000021.1"/>
</dbReference>
<dbReference type="InterPro" id="IPR040596">
    <property type="entry name" value="RNase_II_C_S1"/>
</dbReference>
<dbReference type="PANTHER" id="PTHR23355:SF42">
    <property type="entry name" value="RIBONUCLEASE II, CHLOROPLASTIC_MITOCHONDRIAL"/>
    <property type="match status" value="1"/>
</dbReference>
<dbReference type="InterPro" id="IPR050180">
    <property type="entry name" value="RNR_Ribonuclease"/>
</dbReference>
<name>A0ABX5AWX8_9MICO</name>
<comment type="caution">
    <text evidence="2">The sequence shown here is derived from an EMBL/GenBank/DDBJ whole genome shotgun (WGS) entry which is preliminary data.</text>
</comment>
<protein>
    <submittedName>
        <fullName evidence="2">Ribonuclease II</fullName>
    </submittedName>
</protein>
<evidence type="ECO:0000313" key="3">
    <source>
        <dbReference type="Proteomes" id="UP000237755"/>
    </source>
</evidence>
<accession>A0ABX5AWX8</accession>
<dbReference type="EMBL" id="MPZN01000021">
    <property type="protein sequence ID" value="PPL19034.1"/>
    <property type="molecule type" value="Genomic_DNA"/>
</dbReference>
<dbReference type="SUPFAM" id="SSF50249">
    <property type="entry name" value="Nucleic acid-binding proteins"/>
    <property type="match status" value="1"/>
</dbReference>
<dbReference type="PANTHER" id="PTHR23355">
    <property type="entry name" value="RIBONUCLEASE"/>
    <property type="match status" value="1"/>
</dbReference>
<dbReference type="InterPro" id="IPR001900">
    <property type="entry name" value="RNase_II/R"/>
</dbReference>
<evidence type="ECO:0000259" key="1">
    <source>
        <dbReference type="SMART" id="SM00955"/>
    </source>
</evidence>
<organism evidence="2 3">
    <name type="scientific">Microterricola pindariensis</name>
    <dbReference type="NCBI Taxonomy" id="478010"/>
    <lineage>
        <taxon>Bacteria</taxon>
        <taxon>Bacillati</taxon>
        <taxon>Actinomycetota</taxon>
        <taxon>Actinomycetes</taxon>
        <taxon>Micrococcales</taxon>
        <taxon>Microbacteriaceae</taxon>
        <taxon>Microterricola</taxon>
    </lineage>
</organism>
<feature type="domain" description="RNB" evidence="1">
    <location>
        <begin position="64"/>
        <end position="388"/>
    </location>
</feature>
<dbReference type="Proteomes" id="UP000237755">
    <property type="component" value="Unassembled WGS sequence"/>
</dbReference>
<dbReference type="Pfam" id="PF18614">
    <property type="entry name" value="RNase_II_C_S1"/>
    <property type="match status" value="1"/>
</dbReference>
<gene>
    <name evidence="2" type="ORF">GY24_08265</name>
</gene>
<keyword evidence="3" id="KW-1185">Reference proteome</keyword>
<evidence type="ECO:0000313" key="2">
    <source>
        <dbReference type="EMBL" id="PPL19034.1"/>
    </source>
</evidence>
<sequence length="493" mass="51669">MPARRPHIAASAAQTELASSLAALRVALELPGAFPADATAEAERAAASAALRLAPPGVVDLTAVLDLTAVEFVTIDPPGTTDLDQALHIGRSPDADAGWRVRYAIADLPALVSPGGAVDREARRRGQTLYAADGRIPLHPPAISEGAGSLLPDATRTAFVWDFTLDGHGEVQRVSVGRALVRSRARLSYAEAQAAIDAGTAPESLALLPGVGRARLELERLRGGASLNSPDEEIVLGPDGYRVERRRPLPVEEWNAQLSLMTGMAAANIMVQGGVGILRTMPAPGEEDFADFRRQTAALGLPWPAGQHYGDYLRGLARENPAALAVLQAATSLFRGAGYLPFDVERGMPAPADPVQAAIAAPYAHATAPLRRLVDRWSLVICAALSAGEPVPDWARESLAQLPAIMGASARLAAELDAASLNRVEAAMLRGSVGERFPATVLSLRGERARIQLTEPVVTAECAAPRHPSPGSVITVVLRSADIATGSVAFEAV</sequence>